<evidence type="ECO:0000313" key="3">
    <source>
        <dbReference type="Proteomes" id="UP000474758"/>
    </source>
</evidence>
<keyword evidence="1" id="KW-0812">Transmembrane</keyword>
<organism evidence="2 3">
    <name type="scientific">Paragemmobacter kunshanensis</name>
    <dbReference type="NCBI Taxonomy" id="2583234"/>
    <lineage>
        <taxon>Bacteria</taxon>
        <taxon>Pseudomonadati</taxon>
        <taxon>Pseudomonadota</taxon>
        <taxon>Alphaproteobacteria</taxon>
        <taxon>Rhodobacterales</taxon>
        <taxon>Paracoccaceae</taxon>
        <taxon>Paragemmobacter</taxon>
    </lineage>
</organism>
<protein>
    <submittedName>
        <fullName evidence="2">DUF4281 domain-containing protein</fullName>
    </submittedName>
</protein>
<dbReference type="Proteomes" id="UP000474758">
    <property type="component" value="Unassembled WGS sequence"/>
</dbReference>
<name>A0A6M1U1M2_9RHOB</name>
<dbReference type="InterPro" id="IPR025461">
    <property type="entry name" value="ABA4-like"/>
</dbReference>
<feature type="transmembrane region" description="Helical" evidence="1">
    <location>
        <begin position="6"/>
        <end position="24"/>
    </location>
</feature>
<dbReference type="Pfam" id="PF14108">
    <property type="entry name" value="ABA4-like"/>
    <property type="match status" value="1"/>
</dbReference>
<keyword evidence="3" id="KW-1185">Reference proteome</keyword>
<feature type="transmembrane region" description="Helical" evidence="1">
    <location>
        <begin position="31"/>
        <end position="56"/>
    </location>
</feature>
<feature type="transmembrane region" description="Helical" evidence="1">
    <location>
        <begin position="108"/>
        <end position="131"/>
    </location>
</feature>
<dbReference type="RefSeq" id="WP_165049762.1">
    <property type="nucleotide sequence ID" value="NZ_JAALFE010000009.1"/>
</dbReference>
<keyword evidence="1" id="KW-0472">Membrane</keyword>
<reference evidence="2 3" key="1">
    <citation type="submission" date="2020-02" db="EMBL/GenBank/DDBJ databases">
        <title>Rhodobacter translucens sp. nov., a novel bacterium isolated from activated sludge.</title>
        <authorList>
            <person name="Liu J."/>
        </authorList>
    </citation>
    <scope>NUCLEOTIDE SEQUENCE [LARGE SCALE GENOMIC DNA]</scope>
    <source>
        <strain evidence="2 3">HX-7-19</strain>
    </source>
</reference>
<evidence type="ECO:0000256" key="1">
    <source>
        <dbReference type="SAM" id="Phobius"/>
    </source>
</evidence>
<keyword evidence="1" id="KW-1133">Transmembrane helix</keyword>
<gene>
    <name evidence="2" type="ORF">G5V65_10530</name>
</gene>
<sequence length="140" mass="14870">MTPDSLFQIANPLAMAGWLALALSPLAPRPALLLAGVVVPLILSLAYTGLILAFWSGAEGGFATLAQVQTLFTDPHVALAGWLHYLAFDLLIGAWATRTARDEGIPHLFLLPCLALTFLFGPAGFLAFSALRLTLSRLKG</sequence>
<dbReference type="EMBL" id="JAALFE010000009">
    <property type="protein sequence ID" value="NGQ91334.1"/>
    <property type="molecule type" value="Genomic_DNA"/>
</dbReference>
<evidence type="ECO:0000313" key="2">
    <source>
        <dbReference type="EMBL" id="NGQ91334.1"/>
    </source>
</evidence>
<proteinExistence type="predicted"/>
<dbReference type="AlphaFoldDB" id="A0A6M1U1M2"/>
<comment type="caution">
    <text evidence="2">The sequence shown here is derived from an EMBL/GenBank/DDBJ whole genome shotgun (WGS) entry which is preliminary data.</text>
</comment>
<accession>A0A6M1U1M2</accession>
<feature type="transmembrane region" description="Helical" evidence="1">
    <location>
        <begin position="76"/>
        <end position="96"/>
    </location>
</feature>